<keyword evidence="5" id="KW-0109">Calcium transport</keyword>
<evidence type="ECO:0000313" key="16">
    <source>
        <dbReference type="EMBL" id="KAK2569763.1"/>
    </source>
</evidence>
<evidence type="ECO:0000256" key="10">
    <source>
        <dbReference type="ARBA" id="ARBA00022989"/>
    </source>
</evidence>
<keyword evidence="17" id="KW-1185">Reference proteome</keyword>
<feature type="region of interest" description="Disordered" evidence="14">
    <location>
        <begin position="153"/>
        <end position="193"/>
    </location>
</feature>
<evidence type="ECO:0000313" key="17">
    <source>
        <dbReference type="Proteomes" id="UP001249851"/>
    </source>
</evidence>
<feature type="chain" id="PRO_5042267797" description="Store-operated calcium entry-associated regulatory factor" evidence="15">
    <location>
        <begin position="26"/>
        <end position="343"/>
    </location>
</feature>
<dbReference type="GO" id="GO:2001256">
    <property type="term" value="P:regulation of store-operated calcium entry"/>
    <property type="evidence" value="ECO:0007669"/>
    <property type="project" value="InterPro"/>
</dbReference>
<feature type="signal peptide" evidence="15">
    <location>
        <begin position="1"/>
        <end position="25"/>
    </location>
</feature>
<evidence type="ECO:0000256" key="4">
    <source>
        <dbReference type="ARBA" id="ARBA00022448"/>
    </source>
</evidence>
<evidence type="ECO:0000256" key="7">
    <source>
        <dbReference type="ARBA" id="ARBA00022729"/>
    </source>
</evidence>
<dbReference type="PANTHER" id="PTHR15929:SF0">
    <property type="entry name" value="STORE-OPERATED CALCIUM ENTRY-ASSOCIATED REGULATORY FACTOR"/>
    <property type="match status" value="1"/>
</dbReference>
<keyword evidence="11" id="KW-0406">Ion transport</keyword>
<evidence type="ECO:0000256" key="15">
    <source>
        <dbReference type="SAM" id="SignalP"/>
    </source>
</evidence>
<dbReference type="GO" id="GO:0006816">
    <property type="term" value="P:calcium ion transport"/>
    <property type="evidence" value="ECO:0007669"/>
    <property type="project" value="UniProtKB-KW"/>
</dbReference>
<evidence type="ECO:0000256" key="6">
    <source>
        <dbReference type="ARBA" id="ARBA00022692"/>
    </source>
</evidence>
<evidence type="ECO:0000256" key="11">
    <source>
        <dbReference type="ARBA" id="ARBA00023065"/>
    </source>
</evidence>
<evidence type="ECO:0000256" key="3">
    <source>
        <dbReference type="ARBA" id="ARBA00016584"/>
    </source>
</evidence>
<dbReference type="PANTHER" id="PTHR15929">
    <property type="entry name" value="STORE-OPERATED CALCIUM ENTRY-ASSOCIATED REGULATORY FACTOR"/>
    <property type="match status" value="1"/>
</dbReference>
<evidence type="ECO:0000256" key="8">
    <source>
        <dbReference type="ARBA" id="ARBA00022824"/>
    </source>
</evidence>
<organism evidence="16 17">
    <name type="scientific">Acropora cervicornis</name>
    <name type="common">Staghorn coral</name>
    <dbReference type="NCBI Taxonomy" id="6130"/>
    <lineage>
        <taxon>Eukaryota</taxon>
        <taxon>Metazoa</taxon>
        <taxon>Cnidaria</taxon>
        <taxon>Anthozoa</taxon>
        <taxon>Hexacorallia</taxon>
        <taxon>Scleractinia</taxon>
        <taxon>Astrocoeniina</taxon>
        <taxon>Acroporidae</taxon>
        <taxon>Acropora</taxon>
    </lineage>
</organism>
<gene>
    <name evidence="16" type="ORF">P5673_005602</name>
</gene>
<dbReference type="InterPro" id="IPR009567">
    <property type="entry name" value="SARAF"/>
</dbReference>
<keyword evidence="12" id="KW-0472">Membrane</keyword>
<reference evidence="16" key="1">
    <citation type="journal article" date="2023" name="G3 (Bethesda)">
        <title>Whole genome assembly and annotation of the endangered Caribbean coral Acropora cervicornis.</title>
        <authorList>
            <person name="Selwyn J.D."/>
            <person name="Vollmer S.V."/>
        </authorList>
    </citation>
    <scope>NUCLEOTIDE SEQUENCE</scope>
    <source>
        <strain evidence="16">K2</strain>
    </source>
</reference>
<dbReference type="AlphaFoldDB" id="A0AAD9VCR7"/>
<dbReference type="EMBL" id="JARQWQ010000009">
    <property type="protein sequence ID" value="KAK2569763.1"/>
    <property type="molecule type" value="Genomic_DNA"/>
</dbReference>
<keyword evidence="6" id="KW-0812">Transmembrane</keyword>
<keyword evidence="8" id="KW-0256">Endoplasmic reticulum</keyword>
<protein>
    <recommendedName>
        <fullName evidence="3">Store-operated calcium entry-associated regulatory factor</fullName>
    </recommendedName>
    <alternativeName>
        <fullName evidence="13">Transmembrane protein 66</fullName>
    </alternativeName>
</protein>
<evidence type="ECO:0000256" key="1">
    <source>
        <dbReference type="ARBA" id="ARBA00004115"/>
    </source>
</evidence>
<proteinExistence type="inferred from homology"/>
<comment type="caution">
    <text evidence="16">The sequence shown here is derived from an EMBL/GenBank/DDBJ whole genome shotgun (WGS) entry which is preliminary data.</text>
</comment>
<keyword evidence="4" id="KW-0813">Transport</keyword>
<comment type="similarity">
    <text evidence="2">Belongs to the SARAF family.</text>
</comment>
<dbReference type="Pfam" id="PF06682">
    <property type="entry name" value="SARAF"/>
    <property type="match status" value="1"/>
</dbReference>
<dbReference type="GO" id="GO:0005789">
    <property type="term" value="C:endoplasmic reticulum membrane"/>
    <property type="evidence" value="ECO:0007669"/>
    <property type="project" value="UniProtKB-SubCell"/>
</dbReference>
<keyword evidence="7 15" id="KW-0732">Signal</keyword>
<evidence type="ECO:0000256" key="13">
    <source>
        <dbReference type="ARBA" id="ARBA00031116"/>
    </source>
</evidence>
<comment type="subcellular location">
    <subcellularLocation>
        <location evidence="1">Endoplasmic reticulum membrane</location>
        <topology evidence="1">Single-pass type I membrane protein</topology>
    </subcellularLocation>
</comment>
<reference evidence="16" key="2">
    <citation type="journal article" date="2023" name="Science">
        <title>Genomic signatures of disease resistance in endangered staghorn corals.</title>
        <authorList>
            <person name="Vollmer S.V."/>
            <person name="Selwyn J.D."/>
            <person name="Despard B.A."/>
            <person name="Roesel C.L."/>
        </authorList>
    </citation>
    <scope>NUCLEOTIDE SEQUENCE</scope>
    <source>
        <strain evidence="16">K2</strain>
    </source>
</reference>
<keyword evidence="9" id="KW-0106">Calcium</keyword>
<evidence type="ECO:0000256" key="14">
    <source>
        <dbReference type="SAM" id="MobiDB-lite"/>
    </source>
</evidence>
<accession>A0AAD9VCR7</accession>
<sequence length="343" mass="37160">MASFNLGILWTVSLFGNVMFSTALGWGSNEKIKLTDVNVLTLHQGKMTNSRRTHPVPQLQCVGGSGGCSAFTPRVVQCYNTGFDGYDVQWECKTDMDGRYRFGEIAVNCEGYSYPDDPYILKGSCGLEYSIDVVEGGHYHSYHDSGYRDGGYQSHHHNSYKSTPGGYTQSSTPPPAGFRPEYVPDEHSSAYRTSAGSGLGGDGFWAGVGDNSSMETEFLFGLFQTVKMHHKLVITPATSIVSSVVKLLTTMTLATMAQVITDQGLVGDWVDPTGSASIIAGLQTLVGPREAVTGASQAHLVRAHPQVSAALSVAKSTRMEDFQELRKTDSVHWFDIRVNSGST</sequence>
<keyword evidence="10" id="KW-1133">Transmembrane helix</keyword>
<evidence type="ECO:0000256" key="5">
    <source>
        <dbReference type="ARBA" id="ARBA00022568"/>
    </source>
</evidence>
<evidence type="ECO:0000256" key="9">
    <source>
        <dbReference type="ARBA" id="ARBA00022837"/>
    </source>
</evidence>
<dbReference type="Proteomes" id="UP001249851">
    <property type="component" value="Unassembled WGS sequence"/>
</dbReference>
<feature type="compositionally biased region" description="Polar residues" evidence="14">
    <location>
        <begin position="160"/>
        <end position="171"/>
    </location>
</feature>
<name>A0AAD9VCR7_ACRCE</name>
<evidence type="ECO:0000256" key="12">
    <source>
        <dbReference type="ARBA" id="ARBA00023136"/>
    </source>
</evidence>
<evidence type="ECO:0000256" key="2">
    <source>
        <dbReference type="ARBA" id="ARBA00006833"/>
    </source>
</evidence>